<dbReference type="InterPro" id="IPR028350">
    <property type="entry name" value="DNAC/IstB-like"/>
</dbReference>
<evidence type="ECO:0000313" key="5">
    <source>
        <dbReference type="EMBL" id="TCV04827.1"/>
    </source>
</evidence>
<dbReference type="RefSeq" id="WP_132779344.1">
    <property type="nucleotide sequence ID" value="NZ_SMBZ01000092.1"/>
</dbReference>
<comment type="similarity">
    <text evidence="1">Belongs to the IS21/IS1162 putative ATP-binding protein family.</text>
</comment>
<evidence type="ECO:0000256" key="1">
    <source>
        <dbReference type="ARBA" id="ARBA00008059"/>
    </source>
</evidence>
<dbReference type="SUPFAM" id="SSF52540">
    <property type="entry name" value="P-loop containing nucleoside triphosphate hydrolases"/>
    <property type="match status" value="1"/>
</dbReference>
<dbReference type="PANTHER" id="PTHR30050">
    <property type="entry name" value="CHROMOSOMAL REPLICATION INITIATOR PROTEIN DNAA"/>
    <property type="match status" value="1"/>
</dbReference>
<dbReference type="CDD" id="cd00009">
    <property type="entry name" value="AAA"/>
    <property type="match status" value="1"/>
</dbReference>
<dbReference type="SMART" id="SM00382">
    <property type="entry name" value="AAA"/>
    <property type="match status" value="1"/>
</dbReference>
<organism evidence="5 6">
    <name type="scientific">Sphingobacterium alimentarium</name>
    <dbReference type="NCBI Taxonomy" id="797292"/>
    <lineage>
        <taxon>Bacteria</taxon>
        <taxon>Pseudomonadati</taxon>
        <taxon>Bacteroidota</taxon>
        <taxon>Sphingobacteriia</taxon>
        <taxon>Sphingobacteriales</taxon>
        <taxon>Sphingobacteriaceae</taxon>
        <taxon>Sphingobacterium</taxon>
    </lineage>
</organism>
<dbReference type="GO" id="GO:0005524">
    <property type="term" value="F:ATP binding"/>
    <property type="evidence" value="ECO:0007669"/>
    <property type="project" value="UniProtKB-KW"/>
</dbReference>
<dbReference type="Proteomes" id="UP000295197">
    <property type="component" value="Unassembled WGS sequence"/>
</dbReference>
<dbReference type="Gene3D" id="3.40.50.300">
    <property type="entry name" value="P-loop containing nucleotide triphosphate hydrolases"/>
    <property type="match status" value="1"/>
</dbReference>
<proteinExistence type="inferred from homology"/>
<sequence length="239" mass="26976">MEELKRNLQSLKLAGMASCIQALYETRKLQELSLMDGLDLLVQAEKDQRWSNRYTRLVKNANFRYMATLEQLTITKDRGIDTGTITLLATGTYLKNGESILVTGMSGTGKSHLISSLGHQACKQGFTVAYYNAQKLLMLLKIARLDGSLLKLLEKLAKTDLLILDDFGLTPMDPNQQNDFMEIIEDRHARRSTIIASQLPVSSWFDVFPVGTVADAILDRICHTSYRFELVGESRRKKK</sequence>
<dbReference type="AlphaFoldDB" id="A0A4R3VH39"/>
<dbReference type="InterPro" id="IPR047661">
    <property type="entry name" value="IstB"/>
</dbReference>
<keyword evidence="3" id="KW-0067">ATP-binding</keyword>
<dbReference type="EMBL" id="SMBZ01000092">
    <property type="protein sequence ID" value="TCV04827.1"/>
    <property type="molecule type" value="Genomic_DNA"/>
</dbReference>
<keyword evidence="2" id="KW-0547">Nucleotide-binding</keyword>
<gene>
    <name evidence="5" type="ORF">EDC17_10921</name>
</gene>
<comment type="caution">
    <text evidence="5">The sequence shown here is derived from an EMBL/GenBank/DDBJ whole genome shotgun (WGS) entry which is preliminary data.</text>
</comment>
<dbReference type="InterPro" id="IPR003593">
    <property type="entry name" value="AAA+_ATPase"/>
</dbReference>
<dbReference type="NCBIfam" id="NF038214">
    <property type="entry name" value="IS21_help_AAA"/>
    <property type="match status" value="1"/>
</dbReference>
<dbReference type="PIRSF" id="PIRSF003073">
    <property type="entry name" value="DNAC_TnpB_IstB"/>
    <property type="match status" value="1"/>
</dbReference>
<name>A0A4R3VH39_9SPHI</name>
<dbReference type="GO" id="GO:0006260">
    <property type="term" value="P:DNA replication"/>
    <property type="evidence" value="ECO:0007669"/>
    <property type="project" value="TreeGrafter"/>
</dbReference>
<feature type="domain" description="AAA+ ATPase" evidence="4">
    <location>
        <begin position="96"/>
        <end position="229"/>
    </location>
</feature>
<dbReference type="InterPro" id="IPR027417">
    <property type="entry name" value="P-loop_NTPase"/>
</dbReference>
<keyword evidence="6" id="KW-1185">Reference proteome</keyword>
<evidence type="ECO:0000259" key="4">
    <source>
        <dbReference type="SMART" id="SM00382"/>
    </source>
</evidence>
<reference evidence="5 6" key="1">
    <citation type="submission" date="2019-03" db="EMBL/GenBank/DDBJ databases">
        <title>Genomic Encyclopedia of Type Strains, Phase IV (KMG-IV): sequencing the most valuable type-strain genomes for metagenomic binning, comparative biology and taxonomic classification.</title>
        <authorList>
            <person name="Goeker M."/>
        </authorList>
    </citation>
    <scope>NUCLEOTIDE SEQUENCE [LARGE SCALE GENOMIC DNA]</scope>
    <source>
        <strain evidence="5 6">DSM 22362</strain>
    </source>
</reference>
<dbReference type="PANTHER" id="PTHR30050:SF4">
    <property type="entry name" value="ATP-BINDING PROTEIN RV3427C IN INSERTION SEQUENCE-RELATED"/>
    <property type="match status" value="1"/>
</dbReference>
<evidence type="ECO:0000256" key="2">
    <source>
        <dbReference type="ARBA" id="ARBA00022741"/>
    </source>
</evidence>
<protein>
    <submittedName>
        <fullName evidence="5">DNA replication protein DnaC</fullName>
    </submittedName>
</protein>
<evidence type="ECO:0000313" key="6">
    <source>
        <dbReference type="Proteomes" id="UP000295197"/>
    </source>
</evidence>
<evidence type="ECO:0000256" key="3">
    <source>
        <dbReference type="ARBA" id="ARBA00022840"/>
    </source>
</evidence>
<accession>A0A4R3VH39</accession>
<dbReference type="Pfam" id="PF01695">
    <property type="entry name" value="IstB_IS21"/>
    <property type="match status" value="1"/>
</dbReference>
<dbReference type="InterPro" id="IPR002611">
    <property type="entry name" value="IstB_ATP-bd"/>
</dbReference>
<dbReference type="OrthoDB" id="8064373at2"/>